<dbReference type="GO" id="GO:0003676">
    <property type="term" value="F:nucleic acid binding"/>
    <property type="evidence" value="ECO:0007669"/>
    <property type="project" value="InterPro"/>
</dbReference>
<evidence type="ECO:0000313" key="3">
    <source>
        <dbReference type="EMBL" id="KAK0644513.1"/>
    </source>
</evidence>
<protein>
    <recommendedName>
        <fullName evidence="2">DNA/RNA-binding protein Alba-like domain-containing protein</fullName>
    </recommendedName>
</protein>
<keyword evidence="4" id="KW-1185">Reference proteome</keyword>
<evidence type="ECO:0000256" key="1">
    <source>
        <dbReference type="SAM" id="MobiDB-lite"/>
    </source>
</evidence>
<feature type="region of interest" description="Disordered" evidence="1">
    <location>
        <begin position="1"/>
        <end position="23"/>
    </location>
</feature>
<organism evidence="3 4">
    <name type="scientific">Cercophora newfieldiana</name>
    <dbReference type="NCBI Taxonomy" id="92897"/>
    <lineage>
        <taxon>Eukaryota</taxon>
        <taxon>Fungi</taxon>
        <taxon>Dikarya</taxon>
        <taxon>Ascomycota</taxon>
        <taxon>Pezizomycotina</taxon>
        <taxon>Sordariomycetes</taxon>
        <taxon>Sordariomycetidae</taxon>
        <taxon>Sordariales</taxon>
        <taxon>Lasiosphaeriaceae</taxon>
        <taxon>Cercophora</taxon>
    </lineage>
</organism>
<reference evidence="3" key="1">
    <citation type="submission" date="2023-06" db="EMBL/GenBank/DDBJ databases">
        <title>Genome-scale phylogeny and comparative genomics of the fungal order Sordariales.</title>
        <authorList>
            <consortium name="Lawrence Berkeley National Laboratory"/>
            <person name="Hensen N."/>
            <person name="Bonometti L."/>
            <person name="Westerberg I."/>
            <person name="Brannstrom I.O."/>
            <person name="Guillou S."/>
            <person name="Cros-Aarteil S."/>
            <person name="Calhoun S."/>
            <person name="Haridas S."/>
            <person name="Kuo A."/>
            <person name="Mondo S."/>
            <person name="Pangilinan J."/>
            <person name="Riley R."/>
            <person name="Labutti K."/>
            <person name="Andreopoulos B."/>
            <person name="Lipzen A."/>
            <person name="Chen C."/>
            <person name="Yanf M."/>
            <person name="Daum C."/>
            <person name="Ng V."/>
            <person name="Clum A."/>
            <person name="Steindorff A."/>
            <person name="Ohm R."/>
            <person name="Martin F."/>
            <person name="Silar P."/>
            <person name="Natvig D."/>
            <person name="Lalanne C."/>
            <person name="Gautier V."/>
            <person name="Ament-Velasquez S.L."/>
            <person name="Kruys A."/>
            <person name="Hutchinson M.I."/>
            <person name="Powell A.J."/>
            <person name="Barry K."/>
            <person name="Miller A.N."/>
            <person name="Grigoriev I.V."/>
            <person name="Debuchy R."/>
            <person name="Gladieux P."/>
            <person name="Thoren M.H."/>
            <person name="Johannesson H."/>
        </authorList>
    </citation>
    <scope>NUCLEOTIDE SEQUENCE</scope>
    <source>
        <strain evidence="3">SMH2532-1</strain>
    </source>
</reference>
<feature type="domain" description="DNA/RNA-binding protein Alba-like" evidence="2">
    <location>
        <begin position="58"/>
        <end position="131"/>
    </location>
</feature>
<name>A0AA40CP61_9PEZI</name>
<dbReference type="AlphaFoldDB" id="A0AA40CP61"/>
<dbReference type="Pfam" id="PF01918">
    <property type="entry name" value="Alba"/>
    <property type="match status" value="1"/>
</dbReference>
<dbReference type="InterPro" id="IPR002775">
    <property type="entry name" value="DNA/RNA-bd_Alba-like"/>
</dbReference>
<gene>
    <name evidence="3" type="ORF">B0T16DRAFT_430612</name>
</gene>
<accession>A0AA40CP61</accession>
<proteinExistence type="predicted"/>
<evidence type="ECO:0000259" key="2">
    <source>
        <dbReference type="Pfam" id="PF01918"/>
    </source>
</evidence>
<dbReference type="Proteomes" id="UP001174936">
    <property type="component" value="Unassembled WGS sequence"/>
</dbReference>
<dbReference type="EMBL" id="JAULSV010000005">
    <property type="protein sequence ID" value="KAK0644513.1"/>
    <property type="molecule type" value="Genomic_DNA"/>
</dbReference>
<evidence type="ECO:0000313" key="4">
    <source>
        <dbReference type="Proteomes" id="UP001174936"/>
    </source>
</evidence>
<comment type="caution">
    <text evidence="3">The sequence shown here is derived from an EMBL/GenBank/DDBJ whole genome shotgun (WGS) entry which is preliminary data.</text>
</comment>
<sequence>MQIHAQTIPKRKHHSDGDAPVPKKQRVAIATDSTTTASHYFVLCEPILSRLRPKYEVKTMSIMPSTSIKKHVDKALEHLGQFSAWDQSVLPGVVFFSATLNASNKLITVGEIVRRRIEESGQKWYQYNVLNEAEYEDGFSVVEETFMPMDDEDAGHASNEDEYFETLKPTIHERAVAPTKVRRKSYMSTLFSRVPLDEIKSLPGISVQTNEVVINLQRRRKLGLAV</sequence>